<proteinExistence type="predicted"/>
<dbReference type="GO" id="GO:0003677">
    <property type="term" value="F:DNA binding"/>
    <property type="evidence" value="ECO:0007669"/>
    <property type="project" value="InterPro"/>
</dbReference>
<dbReference type="Pfam" id="PF00248">
    <property type="entry name" value="Aldo_ket_red"/>
    <property type="match status" value="1"/>
</dbReference>
<gene>
    <name evidence="4" type="ORF">PROPJV5_0131</name>
</gene>
<dbReference type="PROSITE" id="PS00552">
    <property type="entry name" value="HTH_MERR_1"/>
    <property type="match status" value="1"/>
</dbReference>
<feature type="region of interest" description="Disordered" evidence="2">
    <location>
        <begin position="440"/>
        <end position="466"/>
    </location>
</feature>
<dbReference type="InterPro" id="IPR000551">
    <property type="entry name" value="MerR-type_HTH_dom"/>
</dbReference>
<dbReference type="OrthoDB" id="3664926at2"/>
<feature type="compositionally biased region" description="Basic and acidic residues" evidence="2">
    <location>
        <begin position="446"/>
        <end position="455"/>
    </location>
</feature>
<dbReference type="EMBL" id="OMOH01000001">
    <property type="protein sequence ID" value="SPF67121.1"/>
    <property type="molecule type" value="Genomic_DNA"/>
</dbReference>
<dbReference type="Pfam" id="PF13411">
    <property type="entry name" value="MerR_1"/>
    <property type="match status" value="1"/>
</dbReference>
<dbReference type="Gene3D" id="1.10.1660.10">
    <property type="match status" value="1"/>
</dbReference>
<dbReference type="GO" id="GO:0005737">
    <property type="term" value="C:cytoplasm"/>
    <property type="evidence" value="ECO:0007669"/>
    <property type="project" value="TreeGrafter"/>
</dbReference>
<name>A0A375I0M4_9ACTN</name>
<dbReference type="SUPFAM" id="SSF51430">
    <property type="entry name" value="NAD(P)-linked oxidoreductase"/>
    <property type="match status" value="1"/>
</dbReference>
<dbReference type="SMART" id="SM00422">
    <property type="entry name" value="HTH_MERR"/>
    <property type="match status" value="1"/>
</dbReference>
<dbReference type="GO" id="GO:0006355">
    <property type="term" value="P:regulation of DNA-templated transcription"/>
    <property type="evidence" value="ECO:0007669"/>
    <property type="project" value="InterPro"/>
</dbReference>
<dbReference type="InterPro" id="IPR020471">
    <property type="entry name" value="AKR"/>
</dbReference>
<dbReference type="InterPro" id="IPR036812">
    <property type="entry name" value="NAD(P)_OxRdtase_dom_sf"/>
</dbReference>
<reference evidence="5" key="1">
    <citation type="submission" date="2018-02" db="EMBL/GenBank/DDBJ databases">
        <authorList>
            <person name="Hornung B."/>
        </authorList>
    </citation>
    <scope>NUCLEOTIDE SEQUENCE [LARGE SCALE GENOMIC DNA]</scope>
</reference>
<keyword evidence="5" id="KW-1185">Reference proteome</keyword>
<dbReference type="PANTHER" id="PTHR43625">
    <property type="entry name" value="AFLATOXIN B1 ALDEHYDE REDUCTASE"/>
    <property type="match status" value="1"/>
</dbReference>
<dbReference type="AlphaFoldDB" id="A0A375I0M4"/>
<dbReference type="Gene3D" id="3.20.20.100">
    <property type="entry name" value="NADP-dependent oxidoreductase domain"/>
    <property type="match status" value="1"/>
</dbReference>
<protein>
    <submittedName>
        <fullName evidence="4">Aldo-keto reductase signature</fullName>
    </submittedName>
</protein>
<dbReference type="PROSITE" id="PS50937">
    <property type="entry name" value="HTH_MERR_2"/>
    <property type="match status" value="1"/>
</dbReference>
<dbReference type="CDD" id="cd01109">
    <property type="entry name" value="HTH_YyaN"/>
    <property type="match status" value="1"/>
</dbReference>
<evidence type="ECO:0000256" key="2">
    <source>
        <dbReference type="SAM" id="MobiDB-lite"/>
    </source>
</evidence>
<evidence type="ECO:0000313" key="5">
    <source>
        <dbReference type="Proteomes" id="UP000265962"/>
    </source>
</evidence>
<sequence length="466" mass="51625">MTKSPDRDALLIGELAAETGLSPDTLRYYERAGLMRDPVPRNGSGQRIYRAGDARWVEFITKLRSSGMPIGMIRRYTELARAGESSAPDRLALLEEHRRGMRRRLDDLQQALDVIDHKIALYRRMGDGFMIQQTRLGTAGPRTGVIGLGCMGMSAFYTGAGRDEAESIRTIRRAVDLGATMIDTAEVYGPYTNEELVGRALRGIRDRAVIATKFGMLSHPAGGIRRYDGRPENVRRAVEGSLRRLGVEHIDLYYQHRQDPSTPIEETVGALAELIEEGTIGAYGLSEVDARTIRRAHAVHPVTAVQTEYSLWSRDVEFEVLPVLRELGITLVPYSPLGRGFLTGRIRDLEGLDRDDFRRGNPRFTRDALPANLRIVEQVEQVAAELDATPAQVALAWLLAKSGPGHDIVPIPGTRHRARLEENLGACSVRLSAEQIGRLDGLPEPVGDRYPDMRHLTGTGPVQDVP</sequence>
<evidence type="ECO:0000259" key="3">
    <source>
        <dbReference type="PROSITE" id="PS50937"/>
    </source>
</evidence>
<feature type="domain" description="HTH merR-type" evidence="3">
    <location>
        <begin position="9"/>
        <end position="79"/>
    </location>
</feature>
<organism evidence="4 5">
    <name type="scientific">Propionibacterium ruminifibrarum</name>
    <dbReference type="NCBI Taxonomy" id="1962131"/>
    <lineage>
        <taxon>Bacteria</taxon>
        <taxon>Bacillati</taxon>
        <taxon>Actinomycetota</taxon>
        <taxon>Actinomycetes</taxon>
        <taxon>Propionibacteriales</taxon>
        <taxon>Propionibacteriaceae</taxon>
        <taxon>Propionibacterium</taxon>
    </lineage>
</organism>
<dbReference type="PRINTS" id="PR00069">
    <property type="entry name" value="ALDKETRDTASE"/>
</dbReference>
<dbReference type="InterPro" id="IPR050791">
    <property type="entry name" value="Aldo-Keto_reductase"/>
</dbReference>
<evidence type="ECO:0000313" key="4">
    <source>
        <dbReference type="EMBL" id="SPF67121.1"/>
    </source>
</evidence>
<dbReference type="Proteomes" id="UP000265962">
    <property type="component" value="Unassembled WGS sequence"/>
</dbReference>
<accession>A0A375I0M4</accession>
<dbReference type="PANTHER" id="PTHR43625:SF40">
    <property type="entry name" value="ALDO-KETO REDUCTASE YAKC [NADP(+)]"/>
    <property type="match status" value="1"/>
</dbReference>
<keyword evidence="1" id="KW-0560">Oxidoreductase</keyword>
<dbReference type="InterPro" id="IPR009061">
    <property type="entry name" value="DNA-bd_dom_put_sf"/>
</dbReference>
<evidence type="ECO:0000256" key="1">
    <source>
        <dbReference type="ARBA" id="ARBA00023002"/>
    </source>
</evidence>
<dbReference type="CDD" id="cd19076">
    <property type="entry name" value="AKR_AKR13A_13D"/>
    <property type="match status" value="1"/>
</dbReference>
<dbReference type="GO" id="GO:0016491">
    <property type="term" value="F:oxidoreductase activity"/>
    <property type="evidence" value="ECO:0007669"/>
    <property type="project" value="UniProtKB-KW"/>
</dbReference>
<dbReference type="SUPFAM" id="SSF46955">
    <property type="entry name" value="Putative DNA-binding domain"/>
    <property type="match status" value="1"/>
</dbReference>
<dbReference type="RefSeq" id="WP_119714421.1">
    <property type="nucleotide sequence ID" value="NZ_OMOH01000001.1"/>
</dbReference>
<dbReference type="InterPro" id="IPR023210">
    <property type="entry name" value="NADP_OxRdtase_dom"/>
</dbReference>